<dbReference type="SUPFAM" id="SSF109998">
    <property type="entry name" value="Triger factor/SurA peptide-binding domain-like"/>
    <property type="match status" value="1"/>
</dbReference>
<name>A0A150LLR4_9BACL</name>
<dbReference type="EMBL" id="LQYS01000050">
    <property type="protein sequence ID" value="KYD13293.1"/>
    <property type="molecule type" value="Genomic_DNA"/>
</dbReference>
<dbReference type="AlphaFoldDB" id="A0A150LLR4"/>
<comment type="caution">
    <text evidence="1">The sequence shown here is derived from an EMBL/GenBank/DDBJ whole genome shotgun (WGS) entry which is preliminary data.</text>
</comment>
<sequence length="96" mass="11232">MKDYSKSKEVLATVDDTEITYRDVLKYMEENHMYNSVNELVNQKLIEKEAKKLNLEKPSNKILSEQVKYTELLGYTNGDLSNLETKNKVTVDEQIR</sequence>
<dbReference type="PATRIC" id="fig|81408.3.peg.3826"/>
<organism evidence="1 2">
    <name type="scientific">Saccharococcus caldoxylosilyticus</name>
    <dbReference type="NCBI Taxonomy" id="81408"/>
    <lineage>
        <taxon>Bacteria</taxon>
        <taxon>Bacillati</taxon>
        <taxon>Bacillota</taxon>
        <taxon>Bacilli</taxon>
        <taxon>Bacillales</taxon>
        <taxon>Anoxybacillaceae</taxon>
        <taxon>Saccharococcus</taxon>
    </lineage>
</organism>
<accession>A0A150LLR4</accession>
<dbReference type="InterPro" id="IPR027304">
    <property type="entry name" value="Trigger_fact/SurA_dom_sf"/>
</dbReference>
<reference evidence="1 2" key="1">
    <citation type="submission" date="2016-01" db="EMBL/GenBank/DDBJ databases">
        <title>Draft Genome Sequences of Seven Thermophilic Sporeformers Isolated from Foods.</title>
        <authorList>
            <person name="Berendsen E.M."/>
            <person name="Wells-Bennik M.H."/>
            <person name="Krawcyk A.O."/>
            <person name="De Jong A."/>
            <person name="Holsappel S."/>
            <person name="Eijlander R.T."/>
            <person name="Kuipers O.P."/>
        </authorList>
    </citation>
    <scope>NUCLEOTIDE SEQUENCE [LARGE SCALE GENOMIC DNA]</scope>
    <source>
        <strain evidence="1 2">B4119</strain>
    </source>
</reference>
<dbReference type="Proteomes" id="UP000075455">
    <property type="component" value="Unassembled WGS sequence"/>
</dbReference>
<evidence type="ECO:0000313" key="1">
    <source>
        <dbReference type="EMBL" id="KYD13293.1"/>
    </source>
</evidence>
<evidence type="ECO:0000313" key="2">
    <source>
        <dbReference type="Proteomes" id="UP000075455"/>
    </source>
</evidence>
<proteinExistence type="predicted"/>
<gene>
    <name evidence="1" type="ORF">B4119_4126</name>
</gene>
<protein>
    <submittedName>
        <fullName evidence="1">Uncharacterized protein</fullName>
    </submittedName>
</protein>